<dbReference type="Proteomes" id="UP000070444">
    <property type="component" value="Unassembled WGS sequence"/>
</dbReference>
<sequence>MKFPTILLLGAQSLLAQQDLKQKTWKGQTSEQTDKELVTIVDINNNVYDGAQLNKCFKIPKQNLNNVHVAGNNRLKVFSSENCSSGEIYEIQSSFVVNGNSDNWLSGKVIASSNSSPTSSGRRYLKAEQELTKEYWPNEIMDDRENE</sequence>
<proteinExistence type="predicted"/>
<feature type="non-terminal residue" evidence="2">
    <location>
        <position position="147"/>
    </location>
</feature>
<dbReference type="AlphaFoldDB" id="A0A137NRY9"/>
<evidence type="ECO:0000313" key="2">
    <source>
        <dbReference type="EMBL" id="KXN65450.1"/>
    </source>
</evidence>
<gene>
    <name evidence="2" type="ORF">CONCODRAFT_12951</name>
</gene>
<reference evidence="2 3" key="1">
    <citation type="journal article" date="2015" name="Genome Biol. Evol.">
        <title>Phylogenomic analyses indicate that early fungi evolved digesting cell walls of algal ancestors of land plants.</title>
        <authorList>
            <person name="Chang Y."/>
            <person name="Wang S."/>
            <person name="Sekimoto S."/>
            <person name="Aerts A.L."/>
            <person name="Choi C."/>
            <person name="Clum A."/>
            <person name="LaButti K.M."/>
            <person name="Lindquist E.A."/>
            <person name="Yee Ngan C."/>
            <person name="Ohm R.A."/>
            <person name="Salamov A.A."/>
            <person name="Grigoriev I.V."/>
            <person name="Spatafora J.W."/>
            <person name="Berbee M.L."/>
        </authorList>
    </citation>
    <scope>NUCLEOTIDE SEQUENCE [LARGE SCALE GENOMIC DNA]</scope>
    <source>
        <strain evidence="2 3">NRRL 28638</strain>
    </source>
</reference>
<keyword evidence="3" id="KW-1185">Reference proteome</keyword>
<dbReference type="EMBL" id="KQ964878">
    <property type="protein sequence ID" value="KXN65450.1"/>
    <property type="molecule type" value="Genomic_DNA"/>
</dbReference>
<keyword evidence="1" id="KW-0732">Signal</keyword>
<protein>
    <submittedName>
        <fullName evidence="2">Uncharacterized protein</fullName>
    </submittedName>
</protein>
<feature type="chain" id="PRO_5007293958" evidence="1">
    <location>
        <begin position="17"/>
        <end position="147"/>
    </location>
</feature>
<evidence type="ECO:0000313" key="3">
    <source>
        <dbReference type="Proteomes" id="UP000070444"/>
    </source>
</evidence>
<accession>A0A137NRY9</accession>
<feature type="signal peptide" evidence="1">
    <location>
        <begin position="1"/>
        <end position="16"/>
    </location>
</feature>
<organism evidence="2 3">
    <name type="scientific">Conidiobolus coronatus (strain ATCC 28846 / CBS 209.66 / NRRL 28638)</name>
    <name type="common">Delacroixia coronata</name>
    <dbReference type="NCBI Taxonomy" id="796925"/>
    <lineage>
        <taxon>Eukaryota</taxon>
        <taxon>Fungi</taxon>
        <taxon>Fungi incertae sedis</taxon>
        <taxon>Zoopagomycota</taxon>
        <taxon>Entomophthoromycotina</taxon>
        <taxon>Entomophthoromycetes</taxon>
        <taxon>Entomophthorales</taxon>
        <taxon>Ancylistaceae</taxon>
        <taxon>Conidiobolus</taxon>
    </lineage>
</organism>
<evidence type="ECO:0000256" key="1">
    <source>
        <dbReference type="SAM" id="SignalP"/>
    </source>
</evidence>
<name>A0A137NRY9_CONC2</name>